<dbReference type="AlphaFoldDB" id="A0A545TSE0"/>
<evidence type="ECO:0000256" key="7">
    <source>
        <dbReference type="ARBA" id="ARBA00022927"/>
    </source>
</evidence>
<dbReference type="Proteomes" id="UP000319732">
    <property type="component" value="Unassembled WGS sequence"/>
</dbReference>
<comment type="similarity">
    <text evidence="2">Belongs to the TonB family.</text>
</comment>
<keyword evidence="8" id="KW-1133">Transmembrane helix</keyword>
<evidence type="ECO:0000256" key="4">
    <source>
        <dbReference type="ARBA" id="ARBA00022475"/>
    </source>
</evidence>
<evidence type="ECO:0000256" key="6">
    <source>
        <dbReference type="ARBA" id="ARBA00022692"/>
    </source>
</evidence>
<dbReference type="GO" id="GO:0055085">
    <property type="term" value="P:transmembrane transport"/>
    <property type="evidence" value="ECO:0007669"/>
    <property type="project" value="InterPro"/>
</dbReference>
<feature type="compositionally biased region" description="Pro residues" evidence="10">
    <location>
        <begin position="265"/>
        <end position="301"/>
    </location>
</feature>
<keyword evidence="7" id="KW-0653">Protein transport</keyword>
<name>A0A545TSE0_9GAMM</name>
<dbReference type="OrthoDB" id="6077935at2"/>
<dbReference type="PRINTS" id="PR01217">
    <property type="entry name" value="PRICHEXTENSN"/>
</dbReference>
<dbReference type="Gene3D" id="3.50.70.10">
    <property type="match status" value="1"/>
</dbReference>
<gene>
    <name evidence="12" type="ORF">FKG94_10740</name>
</gene>
<dbReference type="GO" id="GO:0031992">
    <property type="term" value="F:energy transducer activity"/>
    <property type="evidence" value="ECO:0007669"/>
    <property type="project" value="TreeGrafter"/>
</dbReference>
<dbReference type="SUPFAM" id="SSF74653">
    <property type="entry name" value="TolA/TonB C-terminal domain"/>
    <property type="match status" value="1"/>
</dbReference>
<feature type="compositionally biased region" description="Pro residues" evidence="10">
    <location>
        <begin position="216"/>
        <end position="231"/>
    </location>
</feature>
<feature type="domain" description="TonB C-terminal" evidence="11">
    <location>
        <begin position="331"/>
        <end position="423"/>
    </location>
</feature>
<evidence type="ECO:0000259" key="11">
    <source>
        <dbReference type="PROSITE" id="PS52015"/>
    </source>
</evidence>
<evidence type="ECO:0000313" key="13">
    <source>
        <dbReference type="Proteomes" id="UP000319732"/>
    </source>
</evidence>
<dbReference type="PANTHER" id="PTHR33446">
    <property type="entry name" value="PROTEIN TONB-RELATED"/>
    <property type="match status" value="1"/>
</dbReference>
<keyword evidence="3" id="KW-0813">Transport</keyword>
<dbReference type="PROSITE" id="PS52015">
    <property type="entry name" value="TONB_CTD"/>
    <property type="match status" value="1"/>
</dbReference>
<keyword evidence="4" id="KW-1003">Cell membrane</keyword>
<dbReference type="InterPro" id="IPR016088">
    <property type="entry name" value="Chalcone_isomerase_3-sand"/>
</dbReference>
<feature type="region of interest" description="Disordered" evidence="10">
    <location>
        <begin position="260"/>
        <end position="303"/>
    </location>
</feature>
<keyword evidence="9" id="KW-0472">Membrane</keyword>
<evidence type="ECO:0000256" key="1">
    <source>
        <dbReference type="ARBA" id="ARBA00004383"/>
    </source>
</evidence>
<dbReference type="EMBL" id="VHSG01000010">
    <property type="protein sequence ID" value="TQV80136.1"/>
    <property type="molecule type" value="Genomic_DNA"/>
</dbReference>
<evidence type="ECO:0000256" key="8">
    <source>
        <dbReference type="ARBA" id="ARBA00022989"/>
    </source>
</evidence>
<evidence type="ECO:0000256" key="9">
    <source>
        <dbReference type="ARBA" id="ARBA00023136"/>
    </source>
</evidence>
<dbReference type="Pfam" id="PF03544">
    <property type="entry name" value="TonB_C"/>
    <property type="match status" value="1"/>
</dbReference>
<dbReference type="InterPro" id="IPR037682">
    <property type="entry name" value="TonB_C"/>
</dbReference>
<keyword evidence="13" id="KW-1185">Reference proteome</keyword>
<accession>A0A545TSE0</accession>
<evidence type="ECO:0000313" key="12">
    <source>
        <dbReference type="EMBL" id="TQV80136.1"/>
    </source>
</evidence>
<evidence type="ECO:0000256" key="5">
    <source>
        <dbReference type="ARBA" id="ARBA00022519"/>
    </source>
</evidence>
<keyword evidence="6" id="KW-0812">Transmembrane</keyword>
<dbReference type="Pfam" id="PF16036">
    <property type="entry name" value="Chalcone_3"/>
    <property type="match status" value="1"/>
</dbReference>
<reference evidence="12 13" key="1">
    <citation type="submission" date="2019-06" db="EMBL/GenBank/DDBJ databases">
        <title>Whole genome sequence for Cellvibrionaceae sp. R142.</title>
        <authorList>
            <person name="Wang G."/>
        </authorList>
    </citation>
    <scope>NUCLEOTIDE SEQUENCE [LARGE SCALE GENOMIC DNA]</scope>
    <source>
        <strain evidence="12 13">R142</strain>
    </source>
</reference>
<comment type="caution">
    <text evidence="12">The sequence shown here is derived from an EMBL/GenBank/DDBJ whole genome shotgun (WGS) entry which is preliminary data.</text>
</comment>
<dbReference type="GO" id="GO:0098797">
    <property type="term" value="C:plasma membrane protein complex"/>
    <property type="evidence" value="ECO:0007669"/>
    <property type="project" value="TreeGrafter"/>
</dbReference>
<sequence>MISKFKTKRWLMMKILDKFTRRIWLLLIFPTLAQAEPILNGIATHQELGKERFIAAVYSENMYNDPMALLASTEPRRMELKVTANRLSARRLNNMWIEGMAINNSATALEQHADYMVEFAGFVKKRLVSGDVLTIDGLPGEGARVSVNGVEVGAVESDSFFTMLLATWIGPVPLSSDFRTGLLTGGNVQPELLGRYRSITPSPERVDEIAAWSAPAPDPGTPPEAPPPEPKPAAAVAVATPAPAPAVVKPAVAAAAPTLAQAPTPAAPTPQPEAPAPRPAAPKPEPKPKPAPRPVAAPPADPLLDEDLLDEDELDEDGPALTAQSLLSRQLYHSKLKRWTYEYLKYPSRAQKRGQEGSVRLSVVIDRQGNVKTVSAVQESRYSLLNREALGAVKRATPFPPMPDEVQGNEFTFSLPIVFRLPD</sequence>
<organism evidence="12 13">
    <name type="scientific">Exilibacterium tricleocarpae</name>
    <dbReference type="NCBI Taxonomy" id="2591008"/>
    <lineage>
        <taxon>Bacteria</taxon>
        <taxon>Pseudomonadati</taxon>
        <taxon>Pseudomonadota</taxon>
        <taxon>Gammaproteobacteria</taxon>
        <taxon>Cellvibrionales</taxon>
        <taxon>Cellvibrionaceae</taxon>
        <taxon>Exilibacterium</taxon>
    </lineage>
</organism>
<comment type="subcellular location">
    <subcellularLocation>
        <location evidence="1">Cell inner membrane</location>
        <topology evidence="1">Single-pass membrane protein</topology>
        <orientation evidence="1">Periplasmic side</orientation>
    </subcellularLocation>
</comment>
<dbReference type="NCBIfam" id="TIGR01352">
    <property type="entry name" value="tonB_Cterm"/>
    <property type="match status" value="1"/>
</dbReference>
<dbReference type="Gene3D" id="3.30.1150.10">
    <property type="match status" value="1"/>
</dbReference>
<dbReference type="InterPro" id="IPR051045">
    <property type="entry name" value="TonB-dependent_transducer"/>
</dbReference>
<dbReference type="InterPro" id="IPR016087">
    <property type="entry name" value="Chalcone_isomerase"/>
</dbReference>
<evidence type="ECO:0000256" key="10">
    <source>
        <dbReference type="SAM" id="MobiDB-lite"/>
    </source>
</evidence>
<evidence type="ECO:0000256" key="2">
    <source>
        <dbReference type="ARBA" id="ARBA00006555"/>
    </source>
</evidence>
<dbReference type="PANTHER" id="PTHR33446:SF2">
    <property type="entry name" value="PROTEIN TONB"/>
    <property type="match status" value="1"/>
</dbReference>
<dbReference type="GO" id="GO:0015031">
    <property type="term" value="P:protein transport"/>
    <property type="evidence" value="ECO:0007669"/>
    <property type="project" value="UniProtKB-KW"/>
</dbReference>
<keyword evidence="5" id="KW-0997">Cell inner membrane</keyword>
<feature type="region of interest" description="Disordered" evidence="10">
    <location>
        <begin position="212"/>
        <end position="237"/>
    </location>
</feature>
<evidence type="ECO:0000256" key="3">
    <source>
        <dbReference type="ARBA" id="ARBA00022448"/>
    </source>
</evidence>
<proteinExistence type="inferred from homology"/>
<protein>
    <submittedName>
        <fullName evidence="12">TonB family protein</fullName>
    </submittedName>
</protein>
<dbReference type="InterPro" id="IPR006260">
    <property type="entry name" value="TonB/TolA_C"/>
</dbReference>